<feature type="compositionally biased region" description="Polar residues" evidence="1">
    <location>
        <begin position="37"/>
        <end position="51"/>
    </location>
</feature>
<name>A0A6V8K4T3_9ACTN</name>
<evidence type="ECO:0000256" key="1">
    <source>
        <dbReference type="SAM" id="MobiDB-lite"/>
    </source>
</evidence>
<evidence type="ECO:0000313" key="3">
    <source>
        <dbReference type="Proteomes" id="UP000482800"/>
    </source>
</evidence>
<reference evidence="2 3" key="2">
    <citation type="submission" date="2020-03" db="EMBL/GenBank/DDBJ databases">
        <authorList>
            <person name="Ichikawa N."/>
            <person name="Kimura A."/>
            <person name="Kitahashi Y."/>
            <person name="Uohara A."/>
        </authorList>
    </citation>
    <scope>NUCLEOTIDE SEQUENCE [LARGE SCALE GENOMIC DNA]</scope>
    <source>
        <strain evidence="2 3">NBRC 108639</strain>
    </source>
</reference>
<gene>
    <name evidence="2" type="ORF">Phou_043830</name>
</gene>
<proteinExistence type="predicted"/>
<dbReference type="EMBL" id="BLPF01000001">
    <property type="protein sequence ID" value="GFJ80203.1"/>
    <property type="molecule type" value="Genomic_DNA"/>
</dbReference>
<sequence length="93" mass="9513">MGRAWAGAALISAIGRAGSDGMRELTTRPAAIGPVTVHSTTEPHSPHSGQRPTHLGGWCPQASHSYAGRGSRAAVRPLAGLRGIDLDVVTPAP</sequence>
<dbReference type="Proteomes" id="UP000482800">
    <property type="component" value="Unassembled WGS sequence"/>
</dbReference>
<organism evidence="2 3">
    <name type="scientific">Phytohabitans houttuyneae</name>
    <dbReference type="NCBI Taxonomy" id="1076126"/>
    <lineage>
        <taxon>Bacteria</taxon>
        <taxon>Bacillati</taxon>
        <taxon>Actinomycetota</taxon>
        <taxon>Actinomycetes</taxon>
        <taxon>Micromonosporales</taxon>
        <taxon>Micromonosporaceae</taxon>
    </lineage>
</organism>
<evidence type="ECO:0000313" key="2">
    <source>
        <dbReference type="EMBL" id="GFJ80203.1"/>
    </source>
</evidence>
<protein>
    <submittedName>
        <fullName evidence="2">Uncharacterized protein</fullName>
    </submittedName>
</protein>
<accession>A0A6V8K4T3</accession>
<dbReference type="AlphaFoldDB" id="A0A6V8K4T3"/>
<feature type="region of interest" description="Disordered" evidence="1">
    <location>
        <begin position="33"/>
        <end position="70"/>
    </location>
</feature>
<reference evidence="2 3" key="1">
    <citation type="submission" date="2020-03" db="EMBL/GenBank/DDBJ databases">
        <title>Whole genome shotgun sequence of Phytohabitans houttuyneae NBRC 108639.</title>
        <authorList>
            <person name="Komaki H."/>
            <person name="Tamura T."/>
        </authorList>
    </citation>
    <scope>NUCLEOTIDE SEQUENCE [LARGE SCALE GENOMIC DNA]</scope>
    <source>
        <strain evidence="2 3">NBRC 108639</strain>
    </source>
</reference>
<comment type="caution">
    <text evidence="2">The sequence shown here is derived from an EMBL/GenBank/DDBJ whole genome shotgun (WGS) entry which is preliminary data.</text>
</comment>
<keyword evidence="3" id="KW-1185">Reference proteome</keyword>